<dbReference type="InterPro" id="IPR042100">
    <property type="entry name" value="Bug_dom1"/>
</dbReference>
<comment type="caution">
    <text evidence="2">The sequence shown here is derived from an EMBL/GenBank/DDBJ whole genome shotgun (WGS) entry which is preliminary data.</text>
</comment>
<dbReference type="InterPro" id="IPR029045">
    <property type="entry name" value="ClpP/crotonase-like_dom_sf"/>
</dbReference>
<dbReference type="Gene3D" id="3.40.190.150">
    <property type="entry name" value="Bordetella uptake gene, domain 1"/>
    <property type="match status" value="1"/>
</dbReference>
<dbReference type="PANTHER" id="PTHR42928">
    <property type="entry name" value="TRICARBOXYLATE-BINDING PROTEIN"/>
    <property type="match status" value="1"/>
</dbReference>
<evidence type="ECO:0000256" key="1">
    <source>
        <dbReference type="ARBA" id="ARBA00006987"/>
    </source>
</evidence>
<proteinExistence type="inferred from homology"/>
<organism evidence="2 3">
    <name type="scientific">Variovorax robiniae</name>
    <dbReference type="NCBI Taxonomy" id="1836199"/>
    <lineage>
        <taxon>Bacteria</taxon>
        <taxon>Pseudomonadati</taxon>
        <taxon>Pseudomonadota</taxon>
        <taxon>Betaproteobacteria</taxon>
        <taxon>Burkholderiales</taxon>
        <taxon>Comamonadaceae</taxon>
        <taxon>Variovorax</taxon>
    </lineage>
</organism>
<dbReference type="SUPFAM" id="SSF52096">
    <property type="entry name" value="ClpP/crotonase"/>
    <property type="match status" value="1"/>
</dbReference>
<protein>
    <submittedName>
        <fullName evidence="2">Tripartite tricarboxylate transporter substrate-binding protein</fullName>
    </submittedName>
</protein>
<dbReference type="InterPro" id="IPR005064">
    <property type="entry name" value="BUG"/>
</dbReference>
<dbReference type="CDD" id="cd06558">
    <property type="entry name" value="crotonase-like"/>
    <property type="match status" value="1"/>
</dbReference>
<evidence type="ECO:0000313" key="2">
    <source>
        <dbReference type="EMBL" id="MEJ8856311.1"/>
    </source>
</evidence>
<comment type="similarity">
    <text evidence="1">Belongs to the UPF0065 (bug) family.</text>
</comment>
<evidence type="ECO:0000313" key="3">
    <source>
        <dbReference type="Proteomes" id="UP001367030"/>
    </source>
</evidence>
<name>A0ABU8X9L9_9BURK</name>
<dbReference type="Pfam" id="PF03401">
    <property type="entry name" value="TctC"/>
    <property type="match status" value="1"/>
</dbReference>
<gene>
    <name evidence="2" type="ORF">WKW79_17150</name>
</gene>
<dbReference type="EMBL" id="JBBKZS010000006">
    <property type="protein sequence ID" value="MEJ8856311.1"/>
    <property type="molecule type" value="Genomic_DNA"/>
</dbReference>
<dbReference type="Gene3D" id="3.90.226.10">
    <property type="entry name" value="2-enoyl-CoA Hydratase, Chain A, domain 1"/>
    <property type="match status" value="1"/>
</dbReference>
<keyword evidence="3" id="KW-1185">Reference proteome</keyword>
<sequence length="186" mass="19207">MNDLTQLNYELNNFVAALTLNAPPVNALNDELTLALDRISEMDEVRVVVLTGAGKVFCAGADLKGRASVIKGPGDLPAHSRRTRECFHAVRECAKPVICAINGAALGSGVAMAKPIRLVVPFPAGGATDLMARTVGQKLAERLGQAVIIDKQAGAGGGIGAEAVATSAPDVYTLLFATMGSLTVHS</sequence>
<reference evidence="2 3" key="1">
    <citation type="submission" date="2024-03" db="EMBL/GenBank/DDBJ databases">
        <title>Novel species of the genus Variovorax.</title>
        <authorList>
            <person name="Liu Q."/>
            <person name="Xin Y.-H."/>
        </authorList>
    </citation>
    <scope>NUCLEOTIDE SEQUENCE [LARGE SCALE GENOMIC DNA]</scope>
    <source>
        <strain evidence="2 3">KACC 18901</strain>
    </source>
</reference>
<dbReference type="PANTHER" id="PTHR42928:SF5">
    <property type="entry name" value="BLR1237 PROTEIN"/>
    <property type="match status" value="1"/>
</dbReference>
<dbReference type="InterPro" id="IPR001753">
    <property type="entry name" value="Enoyl-CoA_hydra/iso"/>
</dbReference>
<dbReference type="Pfam" id="PF00378">
    <property type="entry name" value="ECH_1"/>
    <property type="match status" value="1"/>
</dbReference>
<accession>A0ABU8X9L9</accession>
<dbReference type="Proteomes" id="UP001367030">
    <property type="component" value="Unassembled WGS sequence"/>
</dbReference>